<organism evidence="8 9">
    <name type="scientific">Granulicatella balaenopterae</name>
    <dbReference type="NCBI Taxonomy" id="137733"/>
    <lineage>
        <taxon>Bacteria</taxon>
        <taxon>Bacillati</taxon>
        <taxon>Bacillota</taxon>
        <taxon>Bacilli</taxon>
        <taxon>Lactobacillales</taxon>
        <taxon>Carnobacteriaceae</taxon>
        <taxon>Granulicatella</taxon>
    </lineage>
</organism>
<dbReference type="PANTHER" id="PTHR24421">
    <property type="entry name" value="NITRATE/NITRITE SENSOR PROTEIN NARX-RELATED"/>
    <property type="match status" value="1"/>
</dbReference>
<keyword evidence="6" id="KW-0472">Membrane</keyword>
<dbReference type="EC" id="2.7.13.3" evidence="2"/>
<proteinExistence type="predicted"/>
<dbReference type="GO" id="GO:0000160">
    <property type="term" value="P:phosphorelay signal transduction system"/>
    <property type="evidence" value="ECO:0007669"/>
    <property type="project" value="UniProtKB-KW"/>
</dbReference>
<dbReference type="Proteomes" id="UP000198556">
    <property type="component" value="Unassembled WGS sequence"/>
</dbReference>
<evidence type="ECO:0000256" key="5">
    <source>
        <dbReference type="ARBA" id="ARBA00023012"/>
    </source>
</evidence>
<keyword evidence="3" id="KW-0808">Transferase</keyword>
<dbReference type="OrthoDB" id="9760839at2"/>
<dbReference type="Gene3D" id="3.30.565.10">
    <property type="entry name" value="Histidine kinase-like ATPase, C-terminal domain"/>
    <property type="match status" value="1"/>
</dbReference>
<evidence type="ECO:0000259" key="7">
    <source>
        <dbReference type="SMART" id="SM00387"/>
    </source>
</evidence>
<evidence type="ECO:0000256" key="6">
    <source>
        <dbReference type="SAM" id="Phobius"/>
    </source>
</evidence>
<sequence>MLYFYLIQHSYLVYYIMLLAIAIGLETMLVIKTKLYYQQIKTLQLHHYVELAIWSYLFGILIILARLSRQKALGFIWPHHPDLILYLLYLVILGICLYVTYRKQESSPIVTCLLLALSLPFISKIWGLYYISSLYLMVIALIFRASYKLYHLQQTRLASLSFLSIKEAIDSMHFACMFYIPNGRKKGQIILQNEQMQTLAAHLGGELFYNGVQFHELLKNGNVQTNCKKITMKEKLIYQLPNKTIWLFEEHPLAIKGQTYRLLVAFDISKYYLATKELHAKHQLLQERNHELKLMHQNLVTICRNEEMINSKIRVHNILGEQISLLLSSMRKNKKPDVSDLKQFSIHLFDQLQQKTTYDDHSLMILRQNFQKIGVKLTISGHLPKEGRLAKNFYQIIQEATSNAIRHAYASEVNISILETTKEHQLMITNNGLPITKNIKEGGGLTSMRKKVVNFNGEFTYQKTPLFKILITIPKGSDNNV</sequence>
<dbReference type="EMBL" id="FOGF01000006">
    <property type="protein sequence ID" value="SEQ77446.1"/>
    <property type="molecule type" value="Genomic_DNA"/>
</dbReference>
<dbReference type="SUPFAM" id="SSF55874">
    <property type="entry name" value="ATPase domain of HSP90 chaperone/DNA topoisomerase II/histidine kinase"/>
    <property type="match status" value="1"/>
</dbReference>
<keyword evidence="6" id="KW-0812">Transmembrane</keyword>
<dbReference type="CDD" id="cd16917">
    <property type="entry name" value="HATPase_UhpB-NarQ-NarX-like"/>
    <property type="match status" value="1"/>
</dbReference>
<protein>
    <recommendedName>
        <fullName evidence="2">histidine kinase</fullName>
        <ecNumber evidence="2">2.7.13.3</ecNumber>
    </recommendedName>
</protein>
<evidence type="ECO:0000256" key="3">
    <source>
        <dbReference type="ARBA" id="ARBA00022679"/>
    </source>
</evidence>
<accession>A0A1H9ISA0</accession>
<name>A0A1H9ISA0_9LACT</name>
<evidence type="ECO:0000256" key="2">
    <source>
        <dbReference type="ARBA" id="ARBA00012438"/>
    </source>
</evidence>
<keyword evidence="6" id="KW-1133">Transmembrane helix</keyword>
<feature type="transmembrane region" description="Helical" evidence="6">
    <location>
        <begin position="128"/>
        <end position="147"/>
    </location>
</feature>
<dbReference type="PANTHER" id="PTHR24421:SF10">
    <property type="entry name" value="NITRATE_NITRITE SENSOR PROTEIN NARQ"/>
    <property type="match status" value="1"/>
</dbReference>
<evidence type="ECO:0000313" key="9">
    <source>
        <dbReference type="Proteomes" id="UP000198556"/>
    </source>
</evidence>
<gene>
    <name evidence="8" type="ORF">SAMN05421767_10672</name>
</gene>
<dbReference type="RefSeq" id="WP_089746116.1">
    <property type="nucleotide sequence ID" value="NZ_FOGF01000006.1"/>
</dbReference>
<keyword evidence="9" id="KW-1185">Reference proteome</keyword>
<dbReference type="InterPro" id="IPR003594">
    <property type="entry name" value="HATPase_dom"/>
</dbReference>
<feature type="transmembrane region" description="Helical" evidence="6">
    <location>
        <begin position="51"/>
        <end position="68"/>
    </location>
</feature>
<comment type="catalytic activity">
    <reaction evidence="1">
        <text>ATP + protein L-histidine = ADP + protein N-phospho-L-histidine.</text>
        <dbReference type="EC" id="2.7.13.3"/>
    </reaction>
</comment>
<dbReference type="InterPro" id="IPR050482">
    <property type="entry name" value="Sensor_HK_TwoCompSys"/>
</dbReference>
<dbReference type="Pfam" id="PF02518">
    <property type="entry name" value="HATPase_c"/>
    <property type="match status" value="1"/>
</dbReference>
<evidence type="ECO:0000256" key="4">
    <source>
        <dbReference type="ARBA" id="ARBA00022777"/>
    </source>
</evidence>
<keyword evidence="4 8" id="KW-0418">Kinase</keyword>
<dbReference type="AlphaFoldDB" id="A0A1H9ISA0"/>
<evidence type="ECO:0000256" key="1">
    <source>
        <dbReference type="ARBA" id="ARBA00000085"/>
    </source>
</evidence>
<feature type="transmembrane region" description="Helical" evidence="6">
    <location>
        <begin position="83"/>
        <end position="101"/>
    </location>
</feature>
<dbReference type="SMART" id="SM00387">
    <property type="entry name" value="HATPase_c"/>
    <property type="match status" value="1"/>
</dbReference>
<dbReference type="InterPro" id="IPR036890">
    <property type="entry name" value="HATPase_C_sf"/>
</dbReference>
<reference evidence="8 9" key="1">
    <citation type="submission" date="2016-10" db="EMBL/GenBank/DDBJ databases">
        <authorList>
            <person name="de Groot N.N."/>
        </authorList>
    </citation>
    <scope>NUCLEOTIDE SEQUENCE [LARGE SCALE GENOMIC DNA]</scope>
    <source>
        <strain evidence="8 9">DSM 15827</strain>
    </source>
</reference>
<keyword evidence="5" id="KW-0902">Two-component regulatory system</keyword>
<evidence type="ECO:0000313" key="8">
    <source>
        <dbReference type="EMBL" id="SEQ77446.1"/>
    </source>
</evidence>
<feature type="domain" description="Histidine kinase/HSP90-like ATPase" evidence="7">
    <location>
        <begin position="388"/>
        <end position="477"/>
    </location>
</feature>
<dbReference type="STRING" id="137733.SAMN05421767_10672"/>
<feature type="transmembrane region" description="Helical" evidence="6">
    <location>
        <begin position="12"/>
        <end position="31"/>
    </location>
</feature>
<dbReference type="GO" id="GO:0004673">
    <property type="term" value="F:protein histidine kinase activity"/>
    <property type="evidence" value="ECO:0007669"/>
    <property type="project" value="UniProtKB-EC"/>
</dbReference>